<feature type="transmembrane region" description="Helical" evidence="8">
    <location>
        <begin position="6"/>
        <end position="22"/>
    </location>
</feature>
<evidence type="ECO:0000256" key="1">
    <source>
        <dbReference type="ARBA" id="ARBA00004651"/>
    </source>
</evidence>
<dbReference type="PANTHER" id="PTHR34702:SF1">
    <property type="entry name" value="NA(+)_H(+) ANTIPORTER SUBUNIT F"/>
    <property type="match status" value="1"/>
</dbReference>
<evidence type="ECO:0000313" key="10">
    <source>
        <dbReference type="Proteomes" id="UP000484076"/>
    </source>
</evidence>
<keyword evidence="5 8" id="KW-0812">Transmembrane</keyword>
<reference evidence="9" key="1">
    <citation type="submission" date="2020-05" db="EMBL/GenBank/DDBJ databases">
        <title>Fertoebacter nigrum gen. nov., sp. nov., a new member of the family Rhodobacteraceae.</title>
        <authorList>
            <person name="Szuroczki S."/>
            <person name="Abbaszade G."/>
            <person name="Buni D."/>
            <person name="Schumann P."/>
            <person name="Toth E."/>
        </authorList>
    </citation>
    <scope>NUCLEOTIDE SEQUENCE</scope>
    <source>
        <strain evidence="9">RG-N-1a</strain>
    </source>
</reference>
<evidence type="ECO:0000313" key="9">
    <source>
        <dbReference type="EMBL" id="NUB44260.1"/>
    </source>
</evidence>
<evidence type="ECO:0000256" key="2">
    <source>
        <dbReference type="ARBA" id="ARBA00009212"/>
    </source>
</evidence>
<accession>A0A8X8GZQ9</accession>
<evidence type="ECO:0000256" key="7">
    <source>
        <dbReference type="ARBA" id="ARBA00023136"/>
    </source>
</evidence>
<dbReference type="RefSeq" id="WP_174539394.1">
    <property type="nucleotide sequence ID" value="NZ_WHUT02000004.1"/>
</dbReference>
<keyword evidence="3" id="KW-0813">Transport</keyword>
<evidence type="ECO:0000256" key="5">
    <source>
        <dbReference type="ARBA" id="ARBA00022692"/>
    </source>
</evidence>
<comment type="similarity">
    <text evidence="2">Belongs to the CPA3 antiporters (TC 2.A.63) subunit F family.</text>
</comment>
<dbReference type="EMBL" id="WHUT02000004">
    <property type="protein sequence ID" value="NUB44260.1"/>
    <property type="molecule type" value="Genomic_DNA"/>
</dbReference>
<dbReference type="GO" id="GO:0005886">
    <property type="term" value="C:plasma membrane"/>
    <property type="evidence" value="ECO:0007669"/>
    <property type="project" value="UniProtKB-SubCell"/>
</dbReference>
<gene>
    <name evidence="9" type="ORF">GEU84_007690</name>
</gene>
<keyword evidence="7 8" id="KW-0472">Membrane</keyword>
<dbReference type="InterPro" id="IPR007208">
    <property type="entry name" value="MrpF/PhaF-like"/>
</dbReference>
<dbReference type="Proteomes" id="UP000484076">
    <property type="component" value="Unassembled WGS sequence"/>
</dbReference>
<dbReference type="Pfam" id="PF04066">
    <property type="entry name" value="MrpF_PhaF"/>
    <property type="match status" value="1"/>
</dbReference>
<keyword evidence="4" id="KW-1003">Cell membrane</keyword>
<evidence type="ECO:0000256" key="4">
    <source>
        <dbReference type="ARBA" id="ARBA00022475"/>
    </source>
</evidence>
<keyword evidence="10" id="KW-1185">Reference proteome</keyword>
<sequence length="89" mass="9803">MIALALNFAFCCFGLALLFNLYRVIRAPVLTDRVLALDTMVINMIALLVLFGIKLGSGMNFEAALLFAMTGFVSTVAYCKFMLRGDIIE</sequence>
<keyword evidence="6 8" id="KW-1133">Transmembrane helix</keyword>
<feature type="transmembrane region" description="Helical" evidence="8">
    <location>
        <begin position="65"/>
        <end position="83"/>
    </location>
</feature>
<evidence type="ECO:0000256" key="3">
    <source>
        <dbReference type="ARBA" id="ARBA00022448"/>
    </source>
</evidence>
<name>A0A8X8GZQ9_9RHOB</name>
<proteinExistence type="inferred from homology"/>
<dbReference type="GO" id="GO:0015385">
    <property type="term" value="F:sodium:proton antiporter activity"/>
    <property type="evidence" value="ECO:0007669"/>
    <property type="project" value="TreeGrafter"/>
</dbReference>
<dbReference type="PANTHER" id="PTHR34702">
    <property type="entry name" value="NA(+)/H(+) ANTIPORTER SUBUNIT F1"/>
    <property type="match status" value="1"/>
</dbReference>
<evidence type="ECO:0000256" key="6">
    <source>
        <dbReference type="ARBA" id="ARBA00022989"/>
    </source>
</evidence>
<comment type="caution">
    <text evidence="9">The sequence shown here is derived from an EMBL/GenBank/DDBJ whole genome shotgun (WGS) entry which is preliminary data.</text>
</comment>
<dbReference type="AlphaFoldDB" id="A0A8X8GZQ9"/>
<organism evidence="9 10">
    <name type="scientific">Fertoeibacter niger</name>
    <dbReference type="NCBI Taxonomy" id="2656921"/>
    <lineage>
        <taxon>Bacteria</taxon>
        <taxon>Pseudomonadati</taxon>
        <taxon>Pseudomonadota</taxon>
        <taxon>Alphaproteobacteria</taxon>
        <taxon>Rhodobacterales</taxon>
        <taxon>Paracoccaceae</taxon>
        <taxon>Fertoeibacter</taxon>
    </lineage>
</organism>
<dbReference type="NCBIfam" id="NF004812">
    <property type="entry name" value="PRK06161.1"/>
    <property type="match status" value="1"/>
</dbReference>
<comment type="subcellular location">
    <subcellularLocation>
        <location evidence="1">Cell membrane</location>
        <topology evidence="1">Multi-pass membrane protein</topology>
    </subcellularLocation>
</comment>
<protein>
    <submittedName>
        <fullName evidence="9">K+/H+ antiporter subunit F</fullName>
    </submittedName>
</protein>
<feature type="transmembrane region" description="Helical" evidence="8">
    <location>
        <begin position="34"/>
        <end position="53"/>
    </location>
</feature>
<evidence type="ECO:0000256" key="8">
    <source>
        <dbReference type="SAM" id="Phobius"/>
    </source>
</evidence>